<dbReference type="KEGG" id="asla:NCTC11923_00278"/>
<dbReference type="Gene3D" id="1.10.510.10">
    <property type="entry name" value="Transferase(Phosphotransferase) domain 1"/>
    <property type="match status" value="1"/>
</dbReference>
<feature type="domain" description="Protein kinase" evidence="10">
    <location>
        <begin position="14"/>
        <end position="276"/>
    </location>
</feature>
<proteinExistence type="predicted"/>
<keyword evidence="4 7" id="KW-0547">Nucleotide-binding</keyword>
<dbReference type="CDD" id="cd00063">
    <property type="entry name" value="FN3"/>
    <property type="match status" value="1"/>
</dbReference>
<evidence type="ECO:0000259" key="10">
    <source>
        <dbReference type="PROSITE" id="PS50011"/>
    </source>
</evidence>
<dbReference type="SMART" id="SM00220">
    <property type="entry name" value="S_TKc"/>
    <property type="match status" value="1"/>
</dbReference>
<dbReference type="InterPro" id="IPR000719">
    <property type="entry name" value="Prot_kinase_dom"/>
</dbReference>
<feature type="domain" description="Fibronectin type-III" evidence="11">
    <location>
        <begin position="407"/>
        <end position="490"/>
    </location>
</feature>
<dbReference type="Pfam" id="PF00069">
    <property type="entry name" value="Pkinase"/>
    <property type="match status" value="1"/>
</dbReference>
<gene>
    <name evidence="12" type="primary">pknK_1</name>
    <name evidence="12" type="ORF">NCTC11923_00278</name>
</gene>
<accession>A0A448K9P1</accession>
<dbReference type="AlphaFoldDB" id="A0A448K9P1"/>
<feature type="transmembrane region" description="Helical" evidence="9">
    <location>
        <begin position="355"/>
        <end position="378"/>
    </location>
</feature>
<dbReference type="PROSITE" id="PS00108">
    <property type="entry name" value="PROTEIN_KINASE_ST"/>
    <property type="match status" value="1"/>
</dbReference>
<keyword evidence="6 7" id="KW-0067">ATP-binding</keyword>
<evidence type="ECO:0000256" key="8">
    <source>
        <dbReference type="SAM" id="MobiDB-lite"/>
    </source>
</evidence>
<dbReference type="InterPro" id="IPR008271">
    <property type="entry name" value="Ser/Thr_kinase_AS"/>
</dbReference>
<evidence type="ECO:0000313" key="12">
    <source>
        <dbReference type="EMBL" id="VEG73669.1"/>
    </source>
</evidence>
<dbReference type="PROSITE" id="PS00107">
    <property type="entry name" value="PROTEIN_KINASE_ATP"/>
    <property type="match status" value="1"/>
</dbReference>
<dbReference type="PROSITE" id="PS50853">
    <property type="entry name" value="FN3"/>
    <property type="match status" value="1"/>
</dbReference>
<keyword evidence="9" id="KW-0812">Transmembrane</keyword>
<dbReference type="EC" id="2.7.11.1" evidence="1"/>
<dbReference type="GO" id="GO:0004674">
    <property type="term" value="F:protein serine/threonine kinase activity"/>
    <property type="evidence" value="ECO:0007669"/>
    <property type="project" value="UniProtKB-KW"/>
</dbReference>
<evidence type="ECO:0000256" key="5">
    <source>
        <dbReference type="ARBA" id="ARBA00022777"/>
    </source>
</evidence>
<keyword evidence="9" id="KW-0472">Membrane</keyword>
<dbReference type="PANTHER" id="PTHR43289">
    <property type="entry name" value="MITOGEN-ACTIVATED PROTEIN KINASE KINASE KINASE 20-RELATED"/>
    <property type="match status" value="1"/>
</dbReference>
<keyword evidence="3 12" id="KW-0808">Transferase</keyword>
<evidence type="ECO:0000256" key="3">
    <source>
        <dbReference type="ARBA" id="ARBA00022679"/>
    </source>
</evidence>
<dbReference type="InterPro" id="IPR011009">
    <property type="entry name" value="Kinase-like_dom_sf"/>
</dbReference>
<dbReference type="PANTHER" id="PTHR43289:SF6">
    <property type="entry name" value="SERINE_THREONINE-PROTEIN KINASE NEKL-3"/>
    <property type="match status" value="1"/>
</dbReference>
<evidence type="ECO:0000259" key="11">
    <source>
        <dbReference type="PROSITE" id="PS50853"/>
    </source>
</evidence>
<feature type="region of interest" description="Disordered" evidence="8">
    <location>
        <begin position="322"/>
        <end position="350"/>
    </location>
</feature>
<dbReference type="RefSeq" id="WP_026426705.1">
    <property type="nucleotide sequence ID" value="NZ_CBCRWE010000015.1"/>
</dbReference>
<dbReference type="STRING" id="1278298.GCA_000428685_01535"/>
<organism evidence="12 13">
    <name type="scientific">Actinomyces slackii</name>
    <dbReference type="NCBI Taxonomy" id="52774"/>
    <lineage>
        <taxon>Bacteria</taxon>
        <taxon>Bacillati</taxon>
        <taxon>Actinomycetota</taxon>
        <taxon>Actinomycetes</taxon>
        <taxon>Actinomycetales</taxon>
        <taxon>Actinomycetaceae</taxon>
        <taxon>Actinomyces</taxon>
    </lineage>
</organism>
<evidence type="ECO:0000256" key="1">
    <source>
        <dbReference type="ARBA" id="ARBA00012513"/>
    </source>
</evidence>
<keyword evidence="13" id="KW-1185">Reference proteome</keyword>
<reference evidence="12 13" key="1">
    <citation type="submission" date="2018-12" db="EMBL/GenBank/DDBJ databases">
        <authorList>
            <consortium name="Pathogen Informatics"/>
        </authorList>
    </citation>
    <scope>NUCLEOTIDE SEQUENCE [LARGE SCALE GENOMIC DNA]</scope>
    <source>
        <strain evidence="12 13">NCTC11923</strain>
    </source>
</reference>
<evidence type="ECO:0000256" key="9">
    <source>
        <dbReference type="SAM" id="Phobius"/>
    </source>
</evidence>
<protein>
    <recommendedName>
        <fullName evidence="1">non-specific serine/threonine protein kinase</fullName>
        <ecNumber evidence="1">2.7.11.1</ecNumber>
    </recommendedName>
</protein>
<evidence type="ECO:0000256" key="4">
    <source>
        <dbReference type="ARBA" id="ARBA00022741"/>
    </source>
</evidence>
<dbReference type="InterPro" id="IPR003961">
    <property type="entry name" value="FN3_dom"/>
</dbReference>
<dbReference type="Proteomes" id="UP000276899">
    <property type="component" value="Chromosome"/>
</dbReference>
<evidence type="ECO:0000256" key="6">
    <source>
        <dbReference type="ARBA" id="ARBA00022840"/>
    </source>
</evidence>
<keyword evidence="5 12" id="KW-0418">Kinase</keyword>
<keyword evidence="2" id="KW-0723">Serine/threonine-protein kinase</keyword>
<name>A0A448K9P1_9ACTO</name>
<dbReference type="CDD" id="cd14014">
    <property type="entry name" value="STKc_PknB_like"/>
    <property type="match status" value="1"/>
</dbReference>
<dbReference type="SUPFAM" id="SSF56112">
    <property type="entry name" value="Protein kinase-like (PK-like)"/>
    <property type="match status" value="1"/>
</dbReference>
<sequence>MLERHGTPPVIAGFTYLSDLGAGGYSTVYLFEQQMPRREVAVKVMNADVEDRTASRFESEANLMARVSSHPAILSIYGAGVSTDGHPFLVMEYCPPPQLGAILRQGALNVGEALSIAIQIAGAVETAHRAGIVHRDIKPANILFTTYRRPVLSDFGISAMSGPEGSEELRGMSVPWAPPEQLVGMRSANPASDVYSLGATTFAMLTGRSPFEVDGAPDVYELSRRIVKDPLPPLGRQDAPPSLHRVLSVAMDKNPESRYPTALAFARALQQVQAELDLPITTVDLFHEAEATTARPQRPEEEDEATHMGVFSRVEITSDGMAMRVDDSPGPQLPRPIGYDEESEEEAAPARESRWRLVVAIVAGLVLVALVIGAIVVAQQRESAGGNSTFQTIAPPKVSPVEAAVEPPTNLRGEVEEDGSVVFTWDAPSPEWKGSYLYREVVPGEKTDVEPTKTTTASIPARSGRTCLEVSAVRDDGKSSPSVTACIDTP</sequence>
<dbReference type="GO" id="GO:0005524">
    <property type="term" value="F:ATP binding"/>
    <property type="evidence" value="ECO:0007669"/>
    <property type="project" value="UniProtKB-UniRule"/>
</dbReference>
<evidence type="ECO:0000256" key="2">
    <source>
        <dbReference type="ARBA" id="ARBA00022527"/>
    </source>
</evidence>
<feature type="binding site" evidence="7">
    <location>
        <position position="43"/>
    </location>
    <ligand>
        <name>ATP</name>
        <dbReference type="ChEBI" id="CHEBI:30616"/>
    </ligand>
</feature>
<dbReference type="EMBL" id="LR134363">
    <property type="protein sequence ID" value="VEG73669.1"/>
    <property type="molecule type" value="Genomic_DNA"/>
</dbReference>
<keyword evidence="9" id="KW-1133">Transmembrane helix</keyword>
<evidence type="ECO:0000256" key="7">
    <source>
        <dbReference type="PROSITE-ProRule" id="PRU10141"/>
    </source>
</evidence>
<dbReference type="InterPro" id="IPR017441">
    <property type="entry name" value="Protein_kinase_ATP_BS"/>
</dbReference>
<dbReference type="PROSITE" id="PS50011">
    <property type="entry name" value="PROTEIN_KINASE_DOM"/>
    <property type="match status" value="1"/>
</dbReference>
<evidence type="ECO:0000313" key="13">
    <source>
        <dbReference type="Proteomes" id="UP000276899"/>
    </source>
</evidence>